<keyword evidence="1" id="KW-0812">Transmembrane</keyword>
<dbReference type="PANTHER" id="PTHR39470">
    <property type="entry name" value="CHROMOSOME 10, WHOLE GENOME SHOTGUN SEQUENCE"/>
    <property type="match status" value="1"/>
</dbReference>
<evidence type="ECO:0008006" key="4">
    <source>
        <dbReference type="Google" id="ProtNLM"/>
    </source>
</evidence>
<gene>
    <name evidence="2" type="ORF">OCS_04828</name>
</gene>
<feature type="transmembrane region" description="Helical" evidence="1">
    <location>
        <begin position="180"/>
        <end position="199"/>
    </location>
</feature>
<organism evidence="2 3">
    <name type="scientific">Ophiocordyceps sinensis (strain Co18 / CGMCC 3.14243)</name>
    <name type="common">Yarsagumba caterpillar fungus</name>
    <name type="synonym">Hirsutella sinensis</name>
    <dbReference type="NCBI Taxonomy" id="911162"/>
    <lineage>
        <taxon>Eukaryota</taxon>
        <taxon>Fungi</taxon>
        <taxon>Dikarya</taxon>
        <taxon>Ascomycota</taxon>
        <taxon>Pezizomycotina</taxon>
        <taxon>Sordariomycetes</taxon>
        <taxon>Hypocreomycetidae</taxon>
        <taxon>Hypocreales</taxon>
        <taxon>Ophiocordycipitaceae</taxon>
        <taxon>Ophiocordyceps</taxon>
    </lineage>
</organism>
<dbReference type="AlphaFoldDB" id="T5A207"/>
<dbReference type="EMBL" id="KE653330">
    <property type="protein sequence ID" value="EQK99459.1"/>
    <property type="molecule type" value="Genomic_DNA"/>
</dbReference>
<evidence type="ECO:0000313" key="3">
    <source>
        <dbReference type="Proteomes" id="UP000019374"/>
    </source>
</evidence>
<accession>T5A207</accession>
<reference evidence="2 3" key="1">
    <citation type="journal article" date="2013" name="Chin. Sci. Bull.">
        <title>Genome survey uncovers the secrets of sex and lifestyle in caterpillar fungus.</title>
        <authorList>
            <person name="Hu X."/>
            <person name="Zhang Y."/>
            <person name="Xiao G."/>
            <person name="Zheng P."/>
            <person name="Xia Y."/>
            <person name="Zhang X."/>
            <person name="St Leger R.J."/>
            <person name="Liu X."/>
            <person name="Wang C."/>
        </authorList>
    </citation>
    <scope>NUCLEOTIDE SEQUENCE [LARGE SCALE GENOMIC DNA]</scope>
    <source>
        <strain evidence="3">Co18 / CGMCC 3.14243</strain>
        <tissue evidence="2">Fruit-body</tissue>
    </source>
</reference>
<dbReference type="OrthoDB" id="4218123at2759"/>
<dbReference type="HOGENOM" id="CLU_044758_1_0_1"/>
<feature type="transmembrane region" description="Helical" evidence="1">
    <location>
        <begin position="154"/>
        <end position="173"/>
    </location>
</feature>
<dbReference type="eggNOG" id="KOG4253">
    <property type="taxonomic scope" value="Eukaryota"/>
</dbReference>
<feature type="transmembrane region" description="Helical" evidence="1">
    <location>
        <begin position="51"/>
        <end position="71"/>
    </location>
</feature>
<feature type="transmembrane region" description="Helical" evidence="1">
    <location>
        <begin position="12"/>
        <end position="30"/>
    </location>
</feature>
<name>T5A207_OPHSC</name>
<protein>
    <recommendedName>
        <fullName evidence="4">Chorismate synthase protein</fullName>
    </recommendedName>
</protein>
<dbReference type="Proteomes" id="UP000019374">
    <property type="component" value="Unassembled WGS sequence"/>
</dbReference>
<proteinExistence type="predicted"/>
<feature type="transmembrane region" description="Helical" evidence="1">
    <location>
        <begin position="219"/>
        <end position="244"/>
    </location>
</feature>
<evidence type="ECO:0000256" key="1">
    <source>
        <dbReference type="SAM" id="Phobius"/>
    </source>
</evidence>
<sequence>MAIPWDSIRSLLLFFGPMLLPKAISYYRSVRSTSRLSGLAVQPVPRRVRPALALLFLLAIVCLAKTLPALAPDNIFVRTQSRLQIPVDVLFNRVAALRPGNTLSPRDEALRAKFVNLESRLLYLQFGPAVLAECPFCNADEPTSYFYYALTDTLWPHLANLVAIAIVTSPFWTDRHGSQWRIISVITAGLLAGLEIYLLHSYNYQANARALRLHDVDFFFWSLRTYRFVALAALDALLGWVLYLSSTNRAFAQLPSPAERVEAATRGLLTAKSKMSAMGIVKNTALRDEELRLRCQAYWSHEVRLMREVMEEREVVEGINDALSNRIDMQAILRDAEAYSSPSSSHFRSRLPPTARRERLLVCVLDAEIPIITALTLRDWFAAPWKPPENMPWPYLLPAKSPVSNGGCA</sequence>
<dbReference type="PANTHER" id="PTHR39470:SF1">
    <property type="entry name" value="CHORISMATE SYNTHASE PROTEIN"/>
    <property type="match status" value="1"/>
</dbReference>
<keyword evidence="1" id="KW-1133">Transmembrane helix</keyword>
<evidence type="ECO:0000313" key="2">
    <source>
        <dbReference type="EMBL" id="EQK99459.1"/>
    </source>
</evidence>
<keyword evidence="1" id="KW-0472">Membrane</keyword>